<protein>
    <submittedName>
        <fullName evidence="2">Uncharacterized protein LOC113787621</fullName>
    </submittedName>
</protein>
<gene>
    <name evidence="2" type="primary">LOC113787621</name>
</gene>
<evidence type="ECO:0000313" key="1">
    <source>
        <dbReference type="Proteomes" id="UP000087171"/>
    </source>
</evidence>
<reference evidence="1" key="1">
    <citation type="journal article" date="2013" name="Nat. Biotechnol.">
        <title>Draft genome sequence of chickpea (Cicer arietinum) provides a resource for trait improvement.</title>
        <authorList>
            <person name="Varshney R.K."/>
            <person name="Song C."/>
            <person name="Saxena R.K."/>
            <person name="Azam S."/>
            <person name="Yu S."/>
            <person name="Sharpe A.G."/>
            <person name="Cannon S."/>
            <person name="Baek J."/>
            <person name="Rosen B.D."/>
            <person name="Tar'an B."/>
            <person name="Millan T."/>
            <person name="Zhang X."/>
            <person name="Ramsay L.D."/>
            <person name="Iwata A."/>
            <person name="Wang Y."/>
            <person name="Nelson W."/>
            <person name="Farmer A.D."/>
            <person name="Gaur P.M."/>
            <person name="Soderlund C."/>
            <person name="Penmetsa R.V."/>
            <person name="Xu C."/>
            <person name="Bharti A.K."/>
            <person name="He W."/>
            <person name="Winter P."/>
            <person name="Zhao S."/>
            <person name="Hane J.K."/>
            <person name="Carrasquilla-Garcia N."/>
            <person name="Condie J.A."/>
            <person name="Upadhyaya H.D."/>
            <person name="Luo M.C."/>
            <person name="Thudi M."/>
            <person name="Gowda C.L."/>
            <person name="Singh N.P."/>
            <person name="Lichtenzveig J."/>
            <person name="Gali K.K."/>
            <person name="Rubio J."/>
            <person name="Nadarajan N."/>
            <person name="Dolezel J."/>
            <person name="Bansal K.C."/>
            <person name="Xu X."/>
            <person name="Edwards D."/>
            <person name="Zhang G."/>
            <person name="Kahl G."/>
            <person name="Gil J."/>
            <person name="Singh K.B."/>
            <person name="Datta S.K."/>
            <person name="Jackson S.A."/>
            <person name="Wang J."/>
            <person name="Cook D.R."/>
        </authorList>
    </citation>
    <scope>NUCLEOTIDE SEQUENCE [LARGE SCALE GENOMIC DNA]</scope>
    <source>
        <strain evidence="1">cv. CDC Frontier</strain>
    </source>
</reference>
<dbReference type="Proteomes" id="UP000087171">
    <property type="component" value="Chromosome Ca7"/>
</dbReference>
<keyword evidence="1" id="KW-1185">Reference proteome</keyword>
<sequence length="130" mass="14415">MPFSGDSVASYLSLVTVQHNTSPSTVQRNTIGKPWNDAPRVNVNRDDQMAEAMNKMAASVAAQTAAKARRDIPYRCCVRRILRGAWRSPGLYSFFCSMIRLDGCIGDTCLSFVDVFISIWKTVPISHIVS</sequence>
<organism evidence="1 2">
    <name type="scientific">Cicer arietinum</name>
    <name type="common">Chickpea</name>
    <name type="synonym">Garbanzo</name>
    <dbReference type="NCBI Taxonomy" id="3827"/>
    <lineage>
        <taxon>Eukaryota</taxon>
        <taxon>Viridiplantae</taxon>
        <taxon>Streptophyta</taxon>
        <taxon>Embryophyta</taxon>
        <taxon>Tracheophyta</taxon>
        <taxon>Spermatophyta</taxon>
        <taxon>Magnoliopsida</taxon>
        <taxon>eudicotyledons</taxon>
        <taxon>Gunneridae</taxon>
        <taxon>Pentapetalae</taxon>
        <taxon>rosids</taxon>
        <taxon>fabids</taxon>
        <taxon>Fabales</taxon>
        <taxon>Fabaceae</taxon>
        <taxon>Papilionoideae</taxon>
        <taxon>50 kb inversion clade</taxon>
        <taxon>NPAAA clade</taxon>
        <taxon>Hologalegina</taxon>
        <taxon>IRL clade</taxon>
        <taxon>Cicereae</taxon>
        <taxon>Cicer</taxon>
    </lineage>
</organism>
<reference evidence="2" key="2">
    <citation type="submission" date="2025-08" db="UniProtKB">
        <authorList>
            <consortium name="RefSeq"/>
        </authorList>
    </citation>
    <scope>IDENTIFICATION</scope>
    <source>
        <tissue evidence="2">Etiolated seedlings</tissue>
    </source>
</reference>
<accession>A0A3Q7XVE7</accession>
<dbReference type="AlphaFoldDB" id="A0A3Q7XVE7"/>
<evidence type="ECO:0000313" key="2">
    <source>
        <dbReference type="RefSeq" id="XP_027192338.1"/>
    </source>
</evidence>
<name>A0A3Q7XVE7_CICAR</name>
<dbReference type="RefSeq" id="XP_027192338.1">
    <property type="nucleotide sequence ID" value="XM_027336537.1"/>
</dbReference>
<proteinExistence type="predicted"/>